<dbReference type="OrthoDB" id="6111134at2759"/>
<dbReference type="STRING" id="225164.V3Z6G9"/>
<reference evidence="6 7" key="1">
    <citation type="journal article" date="2013" name="Nature">
        <title>Insights into bilaterian evolution from three spiralian genomes.</title>
        <authorList>
            <person name="Simakov O."/>
            <person name="Marletaz F."/>
            <person name="Cho S.J."/>
            <person name="Edsinger-Gonzales E."/>
            <person name="Havlak P."/>
            <person name="Hellsten U."/>
            <person name="Kuo D.H."/>
            <person name="Larsson T."/>
            <person name="Lv J."/>
            <person name="Arendt D."/>
            <person name="Savage R."/>
            <person name="Osoegawa K."/>
            <person name="de Jong P."/>
            <person name="Grimwood J."/>
            <person name="Chapman J.A."/>
            <person name="Shapiro H."/>
            <person name="Aerts A."/>
            <person name="Otillar R.P."/>
            <person name="Terry A.Y."/>
            <person name="Boore J.L."/>
            <person name="Grigoriev I.V."/>
            <person name="Lindberg D.R."/>
            <person name="Seaver E.C."/>
            <person name="Weisblat D.A."/>
            <person name="Putnam N.H."/>
            <person name="Rokhsar D.S."/>
        </authorList>
    </citation>
    <scope>NUCLEOTIDE SEQUENCE [LARGE SCALE GENOMIC DNA]</scope>
</reference>
<evidence type="ECO:0000313" key="7">
    <source>
        <dbReference type="Proteomes" id="UP000030746"/>
    </source>
</evidence>
<protein>
    <recommendedName>
        <fullName evidence="5">Kinesin motor domain-containing protein</fullName>
    </recommendedName>
</protein>
<dbReference type="HOGENOM" id="CLU_998489_0_0_1"/>
<feature type="region of interest" description="Disordered" evidence="4">
    <location>
        <begin position="1"/>
        <end position="104"/>
    </location>
</feature>
<feature type="compositionally biased region" description="Basic residues" evidence="4">
    <location>
        <begin position="1"/>
        <end position="11"/>
    </location>
</feature>
<dbReference type="PROSITE" id="PS50067">
    <property type="entry name" value="KINESIN_MOTOR_2"/>
    <property type="match status" value="1"/>
</dbReference>
<dbReference type="GeneID" id="20240547"/>
<name>V3Z6G9_LOTGI</name>
<dbReference type="GO" id="GO:0003777">
    <property type="term" value="F:microtubule motor activity"/>
    <property type="evidence" value="ECO:0007669"/>
    <property type="project" value="InterPro"/>
</dbReference>
<dbReference type="Proteomes" id="UP000030746">
    <property type="component" value="Unassembled WGS sequence"/>
</dbReference>
<evidence type="ECO:0000256" key="1">
    <source>
        <dbReference type="ARBA" id="ARBA00022741"/>
    </source>
</evidence>
<accession>V3Z6G9</accession>
<feature type="compositionally biased region" description="Basic and acidic residues" evidence="4">
    <location>
        <begin position="79"/>
        <end position="104"/>
    </location>
</feature>
<dbReference type="GO" id="GO:0005524">
    <property type="term" value="F:ATP binding"/>
    <property type="evidence" value="ECO:0007669"/>
    <property type="project" value="UniProtKB-UniRule"/>
</dbReference>
<dbReference type="GO" id="GO:0008017">
    <property type="term" value="F:microtubule binding"/>
    <property type="evidence" value="ECO:0007669"/>
    <property type="project" value="InterPro"/>
</dbReference>
<dbReference type="EMBL" id="KB203083">
    <property type="protein sequence ID" value="ESO86353.1"/>
    <property type="molecule type" value="Genomic_DNA"/>
</dbReference>
<keyword evidence="1 3" id="KW-0547">Nucleotide-binding</keyword>
<dbReference type="AlphaFoldDB" id="V3Z6G9"/>
<dbReference type="PANTHER" id="PTHR47117">
    <property type="entry name" value="STAR-RELATED LIPID TRANSFER PROTEIN 9"/>
    <property type="match status" value="1"/>
</dbReference>
<dbReference type="InterPro" id="IPR027417">
    <property type="entry name" value="P-loop_NTPase"/>
</dbReference>
<dbReference type="KEGG" id="lgi:LOTGIDRAFT_167165"/>
<keyword evidence="2 3" id="KW-0067">ATP-binding</keyword>
<evidence type="ECO:0000256" key="2">
    <source>
        <dbReference type="ARBA" id="ARBA00022840"/>
    </source>
</evidence>
<dbReference type="GO" id="GO:0007018">
    <property type="term" value="P:microtubule-based movement"/>
    <property type="evidence" value="ECO:0007669"/>
    <property type="project" value="InterPro"/>
</dbReference>
<keyword evidence="3" id="KW-0505">Motor protein</keyword>
<evidence type="ECO:0000259" key="5">
    <source>
        <dbReference type="PROSITE" id="PS50067"/>
    </source>
</evidence>
<dbReference type="InterPro" id="IPR001752">
    <property type="entry name" value="Kinesin_motor_dom"/>
</dbReference>
<dbReference type="InterPro" id="IPR036961">
    <property type="entry name" value="Kinesin_motor_dom_sf"/>
</dbReference>
<evidence type="ECO:0000313" key="6">
    <source>
        <dbReference type="EMBL" id="ESO86353.1"/>
    </source>
</evidence>
<dbReference type="Pfam" id="PF00225">
    <property type="entry name" value="Kinesin"/>
    <property type="match status" value="1"/>
</dbReference>
<dbReference type="PANTHER" id="PTHR47117:SF5">
    <property type="entry name" value="KINESIN-LIKE PROTEIN KIF14"/>
    <property type="match status" value="1"/>
</dbReference>
<dbReference type="CTD" id="20240547"/>
<feature type="domain" description="Kinesin motor" evidence="5">
    <location>
        <begin position="176"/>
        <end position="279"/>
    </location>
</feature>
<sequence>MATSPRRKLVASKRVLPNVPKDDGRTTPSKSVTFNDDIVETSIGGTSSVSRMRNKPPLFSVENNTKGRRDRKSGSRVSDTPDKTVGKENKKLSDVGTDSVKRGESFKGSSKVYLDVQPVESPFKTPPVKSRRHTLESKLFETPDCYRMVDLETQHENNYDTDYSSSTEDGDDSCDSVTVAVRVRPFSQRELADPNVKCVVAMNGNETTVTSESGTVHRFAYDFSFWSHSTDTDTEQDEGFSGQESVYNQLAQPLLGKAFDGYNTCLFAYGQTGSGKSYR</sequence>
<dbReference type="RefSeq" id="XP_009062895.1">
    <property type="nucleotide sequence ID" value="XM_009064647.1"/>
</dbReference>
<organism evidence="6 7">
    <name type="scientific">Lottia gigantea</name>
    <name type="common">Giant owl limpet</name>
    <dbReference type="NCBI Taxonomy" id="225164"/>
    <lineage>
        <taxon>Eukaryota</taxon>
        <taxon>Metazoa</taxon>
        <taxon>Spiralia</taxon>
        <taxon>Lophotrochozoa</taxon>
        <taxon>Mollusca</taxon>
        <taxon>Gastropoda</taxon>
        <taxon>Patellogastropoda</taxon>
        <taxon>Lottioidea</taxon>
        <taxon>Lottiidae</taxon>
        <taxon>Lottia</taxon>
    </lineage>
</organism>
<keyword evidence="7" id="KW-1185">Reference proteome</keyword>
<dbReference type="SUPFAM" id="SSF52540">
    <property type="entry name" value="P-loop containing nucleoside triphosphate hydrolases"/>
    <property type="match status" value="1"/>
</dbReference>
<gene>
    <name evidence="6" type="ORF">LOTGIDRAFT_167165</name>
</gene>
<proteinExistence type="inferred from homology"/>
<dbReference type="Gene3D" id="3.40.850.10">
    <property type="entry name" value="Kinesin motor domain"/>
    <property type="match status" value="1"/>
</dbReference>
<comment type="similarity">
    <text evidence="3">Belongs to the TRAFAC class myosin-kinesin ATPase superfamily. Kinesin family.</text>
</comment>
<feature type="binding site" evidence="3">
    <location>
        <begin position="270"/>
        <end position="277"/>
    </location>
    <ligand>
        <name>ATP</name>
        <dbReference type="ChEBI" id="CHEBI:30616"/>
    </ligand>
</feature>
<evidence type="ECO:0000256" key="4">
    <source>
        <dbReference type="SAM" id="MobiDB-lite"/>
    </source>
</evidence>
<evidence type="ECO:0000256" key="3">
    <source>
        <dbReference type="PROSITE-ProRule" id="PRU00283"/>
    </source>
</evidence>